<comment type="caution">
    <text evidence="1">The sequence shown here is derived from an EMBL/GenBank/DDBJ whole genome shotgun (WGS) entry which is preliminary data.</text>
</comment>
<accession>A0A2P5EK85</accession>
<keyword evidence="2" id="KW-1185">Reference proteome</keyword>
<dbReference type="InParanoid" id="A0A2P5EK85"/>
<reference evidence="2" key="1">
    <citation type="submission" date="2016-06" db="EMBL/GenBank/DDBJ databases">
        <title>Parallel loss of symbiosis genes in relatives of nitrogen-fixing non-legume Parasponia.</title>
        <authorList>
            <person name="Van Velzen R."/>
            <person name="Holmer R."/>
            <person name="Bu F."/>
            <person name="Rutten L."/>
            <person name="Van Zeijl A."/>
            <person name="Liu W."/>
            <person name="Santuari L."/>
            <person name="Cao Q."/>
            <person name="Sharma T."/>
            <person name="Shen D."/>
            <person name="Roswanjaya Y."/>
            <person name="Wardhani T."/>
            <person name="Kalhor M.S."/>
            <person name="Jansen J."/>
            <person name="Van den Hoogen J."/>
            <person name="Gungor B."/>
            <person name="Hartog M."/>
            <person name="Hontelez J."/>
            <person name="Verver J."/>
            <person name="Yang W.-C."/>
            <person name="Schijlen E."/>
            <person name="Repin R."/>
            <person name="Schilthuizen M."/>
            <person name="Schranz E."/>
            <person name="Heidstra R."/>
            <person name="Miyata K."/>
            <person name="Fedorova E."/>
            <person name="Kohlen W."/>
            <person name="Bisseling T."/>
            <person name="Smit S."/>
            <person name="Geurts R."/>
        </authorList>
    </citation>
    <scope>NUCLEOTIDE SEQUENCE [LARGE SCALE GENOMIC DNA]</scope>
    <source>
        <strain evidence="2">cv. RG33-2</strain>
    </source>
</reference>
<name>A0A2P5EK85_TREOI</name>
<dbReference type="EMBL" id="JXTC01000139">
    <property type="protein sequence ID" value="PON85939.1"/>
    <property type="molecule type" value="Genomic_DNA"/>
</dbReference>
<sequence>MGGVHIHHDSAPWQPSKAHTDMDWVGSEYQIADPVYICVGLGRLPRAGIVVNVDPAHKGYMWAIECGPPSEDAKPLTGGDCNAPSPTSGIFWEDHGYLSDSL</sequence>
<gene>
    <name evidence="1" type="ORF">TorRG33x02_182370</name>
</gene>
<organism evidence="1 2">
    <name type="scientific">Trema orientale</name>
    <name type="common">Charcoal tree</name>
    <name type="synonym">Celtis orientalis</name>
    <dbReference type="NCBI Taxonomy" id="63057"/>
    <lineage>
        <taxon>Eukaryota</taxon>
        <taxon>Viridiplantae</taxon>
        <taxon>Streptophyta</taxon>
        <taxon>Embryophyta</taxon>
        <taxon>Tracheophyta</taxon>
        <taxon>Spermatophyta</taxon>
        <taxon>Magnoliopsida</taxon>
        <taxon>eudicotyledons</taxon>
        <taxon>Gunneridae</taxon>
        <taxon>Pentapetalae</taxon>
        <taxon>rosids</taxon>
        <taxon>fabids</taxon>
        <taxon>Rosales</taxon>
        <taxon>Cannabaceae</taxon>
        <taxon>Trema</taxon>
    </lineage>
</organism>
<evidence type="ECO:0000313" key="2">
    <source>
        <dbReference type="Proteomes" id="UP000237000"/>
    </source>
</evidence>
<proteinExistence type="predicted"/>
<evidence type="ECO:0000313" key="1">
    <source>
        <dbReference type="EMBL" id="PON85939.1"/>
    </source>
</evidence>
<dbReference type="AlphaFoldDB" id="A0A2P5EK85"/>
<dbReference type="Proteomes" id="UP000237000">
    <property type="component" value="Unassembled WGS sequence"/>
</dbReference>
<protein>
    <submittedName>
        <fullName evidence="1">Uncharacterized protein</fullName>
    </submittedName>
</protein>